<gene>
    <name evidence="1" type="ORF">FA15DRAFT_676557</name>
</gene>
<organism evidence="1 2">
    <name type="scientific">Coprinopsis marcescibilis</name>
    <name type="common">Agaric fungus</name>
    <name type="synonym">Psathyrella marcescibilis</name>
    <dbReference type="NCBI Taxonomy" id="230819"/>
    <lineage>
        <taxon>Eukaryota</taxon>
        <taxon>Fungi</taxon>
        <taxon>Dikarya</taxon>
        <taxon>Basidiomycota</taxon>
        <taxon>Agaricomycotina</taxon>
        <taxon>Agaricomycetes</taxon>
        <taxon>Agaricomycetidae</taxon>
        <taxon>Agaricales</taxon>
        <taxon>Agaricineae</taxon>
        <taxon>Psathyrellaceae</taxon>
        <taxon>Coprinopsis</taxon>
    </lineage>
</organism>
<protein>
    <submittedName>
        <fullName evidence="1">Uncharacterized protein</fullName>
    </submittedName>
</protein>
<dbReference type="AlphaFoldDB" id="A0A5C3KA73"/>
<dbReference type="Proteomes" id="UP000307440">
    <property type="component" value="Unassembled WGS sequence"/>
</dbReference>
<sequence>MPRANLSTRFPRCVTLRLHTCYICLPFHAPTPTSASSFSANCNTKLNDPTAPNRYLGSQDSTHPILTASSHRQDNRIVQVVPQWSPFPSHFQSLR</sequence>
<reference evidence="1 2" key="1">
    <citation type="journal article" date="2019" name="Nat. Ecol. Evol.">
        <title>Megaphylogeny resolves global patterns of mushroom evolution.</title>
        <authorList>
            <person name="Varga T."/>
            <person name="Krizsan K."/>
            <person name="Foldi C."/>
            <person name="Dima B."/>
            <person name="Sanchez-Garcia M."/>
            <person name="Sanchez-Ramirez S."/>
            <person name="Szollosi G.J."/>
            <person name="Szarkandi J.G."/>
            <person name="Papp V."/>
            <person name="Albert L."/>
            <person name="Andreopoulos W."/>
            <person name="Angelini C."/>
            <person name="Antonin V."/>
            <person name="Barry K.W."/>
            <person name="Bougher N.L."/>
            <person name="Buchanan P."/>
            <person name="Buyck B."/>
            <person name="Bense V."/>
            <person name="Catcheside P."/>
            <person name="Chovatia M."/>
            <person name="Cooper J."/>
            <person name="Damon W."/>
            <person name="Desjardin D."/>
            <person name="Finy P."/>
            <person name="Geml J."/>
            <person name="Haridas S."/>
            <person name="Hughes K."/>
            <person name="Justo A."/>
            <person name="Karasinski D."/>
            <person name="Kautmanova I."/>
            <person name="Kiss B."/>
            <person name="Kocsube S."/>
            <person name="Kotiranta H."/>
            <person name="LaButti K.M."/>
            <person name="Lechner B.E."/>
            <person name="Liimatainen K."/>
            <person name="Lipzen A."/>
            <person name="Lukacs Z."/>
            <person name="Mihaltcheva S."/>
            <person name="Morgado L.N."/>
            <person name="Niskanen T."/>
            <person name="Noordeloos M.E."/>
            <person name="Ohm R.A."/>
            <person name="Ortiz-Santana B."/>
            <person name="Ovrebo C."/>
            <person name="Racz N."/>
            <person name="Riley R."/>
            <person name="Savchenko A."/>
            <person name="Shiryaev A."/>
            <person name="Soop K."/>
            <person name="Spirin V."/>
            <person name="Szebenyi C."/>
            <person name="Tomsovsky M."/>
            <person name="Tulloss R.E."/>
            <person name="Uehling J."/>
            <person name="Grigoriev I.V."/>
            <person name="Vagvolgyi C."/>
            <person name="Papp T."/>
            <person name="Martin F.M."/>
            <person name="Miettinen O."/>
            <person name="Hibbett D.S."/>
            <person name="Nagy L.G."/>
        </authorList>
    </citation>
    <scope>NUCLEOTIDE SEQUENCE [LARGE SCALE GENOMIC DNA]</scope>
    <source>
        <strain evidence="1 2">CBS 121175</strain>
    </source>
</reference>
<keyword evidence="2" id="KW-1185">Reference proteome</keyword>
<name>A0A5C3KA73_COPMA</name>
<proteinExistence type="predicted"/>
<dbReference type="EMBL" id="ML210643">
    <property type="protein sequence ID" value="TFK16784.1"/>
    <property type="molecule type" value="Genomic_DNA"/>
</dbReference>
<evidence type="ECO:0000313" key="1">
    <source>
        <dbReference type="EMBL" id="TFK16784.1"/>
    </source>
</evidence>
<evidence type="ECO:0000313" key="2">
    <source>
        <dbReference type="Proteomes" id="UP000307440"/>
    </source>
</evidence>
<accession>A0A5C3KA73</accession>